<dbReference type="EMBL" id="BAAAGF010000001">
    <property type="protein sequence ID" value="GAA0737029.1"/>
    <property type="molecule type" value="Genomic_DNA"/>
</dbReference>
<dbReference type="InterPro" id="IPR050681">
    <property type="entry name" value="CDF/SLC30A"/>
</dbReference>
<keyword evidence="3" id="KW-0813">Transport</keyword>
<dbReference type="InterPro" id="IPR027469">
    <property type="entry name" value="Cation_efflux_TMD_sf"/>
</dbReference>
<evidence type="ECO:0000256" key="7">
    <source>
        <dbReference type="ARBA" id="ARBA00023065"/>
    </source>
</evidence>
<protein>
    <submittedName>
        <fullName evidence="12">Cation diffusion facilitator family transporter</fullName>
    </submittedName>
</protein>
<feature type="domain" description="Cation efflux protein transmembrane" evidence="10">
    <location>
        <begin position="19"/>
        <end position="210"/>
    </location>
</feature>
<dbReference type="NCBIfam" id="TIGR01297">
    <property type="entry name" value="CDF"/>
    <property type="match status" value="1"/>
</dbReference>
<sequence>MSHSHAHNHDHKDLKGRKLLITILLNTVITVAQVIGGLVSGSLSLLSDALHNFSDVLSLIVSYIASKLSKQKASINRTFGYKRAEILAAFVNAATLIIVAVILIKEAVERFQDPQNIESNLVIWLSLIAIAGNGYSVLLLKKDSDNNINIKSAYLHLLTDMLASVAVLIGGLLMKYFQLFWVDSLLTFLIAVYLIFVGYHLLKTSTKMLMLFTPEHIDIKAVVRVVNKLPKVNKLHHVHIWNLSDDELHLEAHLDLKEDISTSEFNDLLLEIENLLHDEFNINHVTIQPEFNKEDPKEVIVQD</sequence>
<comment type="subcellular location">
    <subcellularLocation>
        <location evidence="1">Membrane</location>
        <topology evidence="1">Multi-pass membrane protein</topology>
    </subcellularLocation>
</comment>
<dbReference type="SUPFAM" id="SSF161111">
    <property type="entry name" value="Cation efflux protein transmembrane domain-like"/>
    <property type="match status" value="1"/>
</dbReference>
<reference evidence="12 13" key="1">
    <citation type="journal article" date="2019" name="Int. J. Syst. Evol. Microbiol.">
        <title>The Global Catalogue of Microorganisms (GCM) 10K type strain sequencing project: providing services to taxonomists for standard genome sequencing and annotation.</title>
        <authorList>
            <consortium name="The Broad Institute Genomics Platform"/>
            <consortium name="The Broad Institute Genome Sequencing Center for Infectious Disease"/>
            <person name="Wu L."/>
            <person name="Ma J."/>
        </authorList>
    </citation>
    <scope>NUCLEOTIDE SEQUENCE [LARGE SCALE GENOMIC DNA]</scope>
    <source>
        <strain evidence="12 13">JCM 15976</strain>
    </source>
</reference>
<evidence type="ECO:0000256" key="2">
    <source>
        <dbReference type="ARBA" id="ARBA00008873"/>
    </source>
</evidence>
<keyword evidence="5" id="KW-0862">Zinc</keyword>
<dbReference type="PANTHER" id="PTHR11562">
    <property type="entry name" value="CATION EFFLUX PROTEIN/ ZINC TRANSPORTER"/>
    <property type="match status" value="1"/>
</dbReference>
<feature type="domain" description="Cation efflux protein cytoplasmic" evidence="11">
    <location>
        <begin position="214"/>
        <end position="290"/>
    </location>
</feature>
<dbReference type="RefSeq" id="WP_335972942.1">
    <property type="nucleotide sequence ID" value="NZ_BAAAGF010000001.1"/>
</dbReference>
<accession>A0ABN1JDR8</accession>
<dbReference type="InterPro" id="IPR058533">
    <property type="entry name" value="Cation_efflux_TM"/>
</dbReference>
<keyword evidence="6 9" id="KW-1133">Transmembrane helix</keyword>
<evidence type="ECO:0000256" key="6">
    <source>
        <dbReference type="ARBA" id="ARBA00022989"/>
    </source>
</evidence>
<feature type="transmembrane region" description="Helical" evidence="9">
    <location>
        <begin position="121"/>
        <end position="140"/>
    </location>
</feature>
<feature type="transmembrane region" description="Helical" evidence="9">
    <location>
        <begin position="49"/>
        <end position="65"/>
    </location>
</feature>
<evidence type="ECO:0000256" key="1">
    <source>
        <dbReference type="ARBA" id="ARBA00004141"/>
    </source>
</evidence>
<keyword evidence="13" id="KW-1185">Reference proteome</keyword>
<dbReference type="Pfam" id="PF16916">
    <property type="entry name" value="ZT_dimer"/>
    <property type="match status" value="1"/>
</dbReference>
<evidence type="ECO:0000256" key="8">
    <source>
        <dbReference type="ARBA" id="ARBA00023136"/>
    </source>
</evidence>
<keyword evidence="7" id="KW-0406">Ion transport</keyword>
<feature type="transmembrane region" description="Helical" evidence="9">
    <location>
        <begin position="179"/>
        <end position="202"/>
    </location>
</feature>
<dbReference type="Proteomes" id="UP001500736">
    <property type="component" value="Unassembled WGS sequence"/>
</dbReference>
<evidence type="ECO:0000256" key="4">
    <source>
        <dbReference type="ARBA" id="ARBA00022692"/>
    </source>
</evidence>
<evidence type="ECO:0000256" key="9">
    <source>
        <dbReference type="SAM" id="Phobius"/>
    </source>
</evidence>
<evidence type="ECO:0000313" key="12">
    <source>
        <dbReference type="EMBL" id="GAA0737029.1"/>
    </source>
</evidence>
<dbReference type="Gene3D" id="1.20.1510.10">
    <property type="entry name" value="Cation efflux protein transmembrane domain"/>
    <property type="match status" value="1"/>
</dbReference>
<keyword evidence="4 9" id="KW-0812">Transmembrane</keyword>
<comment type="similarity">
    <text evidence="2">Belongs to the cation diffusion facilitator (CDF) transporter (TC 2.A.4) family. SLC30A subfamily.</text>
</comment>
<feature type="transmembrane region" description="Helical" evidence="9">
    <location>
        <begin position="152"/>
        <end position="173"/>
    </location>
</feature>
<keyword evidence="5" id="KW-0864">Zinc transport</keyword>
<dbReference type="Gene3D" id="3.30.70.1350">
    <property type="entry name" value="Cation efflux protein, cytoplasmic domain"/>
    <property type="match status" value="1"/>
</dbReference>
<dbReference type="InterPro" id="IPR027470">
    <property type="entry name" value="Cation_efflux_CTD"/>
</dbReference>
<dbReference type="InterPro" id="IPR002524">
    <property type="entry name" value="Cation_efflux"/>
</dbReference>
<dbReference type="Pfam" id="PF01545">
    <property type="entry name" value="Cation_efflux"/>
    <property type="match status" value="1"/>
</dbReference>
<gene>
    <name evidence="12" type="ORF">GCM10009431_03440</name>
</gene>
<comment type="caution">
    <text evidence="12">The sequence shown here is derived from an EMBL/GenBank/DDBJ whole genome shotgun (WGS) entry which is preliminary data.</text>
</comment>
<dbReference type="SUPFAM" id="SSF160240">
    <property type="entry name" value="Cation efflux protein cytoplasmic domain-like"/>
    <property type="match status" value="1"/>
</dbReference>
<feature type="transmembrane region" description="Helical" evidence="9">
    <location>
        <begin position="86"/>
        <end position="105"/>
    </location>
</feature>
<keyword evidence="8 9" id="KW-0472">Membrane</keyword>
<feature type="transmembrane region" description="Helical" evidence="9">
    <location>
        <begin position="20"/>
        <end position="43"/>
    </location>
</feature>
<evidence type="ECO:0000259" key="10">
    <source>
        <dbReference type="Pfam" id="PF01545"/>
    </source>
</evidence>
<name>A0ABN1JDR8_9FLAO</name>
<evidence type="ECO:0000256" key="5">
    <source>
        <dbReference type="ARBA" id="ARBA00022906"/>
    </source>
</evidence>
<evidence type="ECO:0000259" key="11">
    <source>
        <dbReference type="Pfam" id="PF16916"/>
    </source>
</evidence>
<proteinExistence type="inferred from homology"/>
<organism evidence="12 13">
    <name type="scientific">Gaetbulibacter jejuensis</name>
    <dbReference type="NCBI Taxonomy" id="584607"/>
    <lineage>
        <taxon>Bacteria</taxon>
        <taxon>Pseudomonadati</taxon>
        <taxon>Bacteroidota</taxon>
        <taxon>Flavobacteriia</taxon>
        <taxon>Flavobacteriales</taxon>
        <taxon>Flavobacteriaceae</taxon>
        <taxon>Gaetbulibacter</taxon>
    </lineage>
</organism>
<evidence type="ECO:0000256" key="3">
    <source>
        <dbReference type="ARBA" id="ARBA00022448"/>
    </source>
</evidence>
<evidence type="ECO:0000313" key="13">
    <source>
        <dbReference type="Proteomes" id="UP001500736"/>
    </source>
</evidence>
<dbReference type="InterPro" id="IPR036837">
    <property type="entry name" value="Cation_efflux_CTD_sf"/>
</dbReference>
<dbReference type="PANTHER" id="PTHR11562:SF17">
    <property type="entry name" value="RE54080P-RELATED"/>
    <property type="match status" value="1"/>
</dbReference>